<name>A0A085G273_EWIA3</name>
<keyword evidence="2" id="KW-1185">Reference proteome</keyword>
<dbReference type="GO" id="GO:0008473">
    <property type="term" value="F:ornithine cyclodeaminase activity"/>
    <property type="evidence" value="ECO:0007669"/>
    <property type="project" value="UniProtKB-EC"/>
</dbReference>
<dbReference type="Pfam" id="PF02423">
    <property type="entry name" value="OCD_Mu_crystall"/>
    <property type="match status" value="1"/>
</dbReference>
<dbReference type="InterPro" id="IPR023401">
    <property type="entry name" value="ODC_N"/>
</dbReference>
<dbReference type="EMBL" id="JMPJ01000073">
    <property type="protein sequence ID" value="KFC77818.1"/>
    <property type="molecule type" value="Genomic_DNA"/>
</dbReference>
<dbReference type="PANTHER" id="PTHR13812">
    <property type="entry name" value="KETIMINE REDUCTASE MU-CRYSTALLIN"/>
    <property type="match status" value="1"/>
</dbReference>
<dbReference type="EC" id="4.3.1.12" evidence="1"/>
<protein>
    <submittedName>
        <fullName evidence="1">Ornithine cyclodeaminase</fullName>
        <ecNumber evidence="1">4.3.1.12</ecNumber>
    </submittedName>
</protein>
<proteinExistence type="predicted"/>
<dbReference type="eggNOG" id="COG2423">
    <property type="taxonomic scope" value="Bacteria"/>
</dbReference>
<dbReference type="InterPro" id="IPR003462">
    <property type="entry name" value="ODC_Mu_crystall"/>
</dbReference>
<dbReference type="AlphaFoldDB" id="A0A085G273"/>
<organism evidence="1 2">
    <name type="scientific">Ewingella americana (strain ATCC 33852 / DSM 4580 / CCUG 14506 / JCM 5911 / LMG 7869 / NCTC 12157 / CDC 1468-78)</name>
    <dbReference type="NCBI Taxonomy" id="910964"/>
    <lineage>
        <taxon>Bacteria</taxon>
        <taxon>Pseudomonadati</taxon>
        <taxon>Pseudomonadota</taxon>
        <taxon>Gammaproteobacteria</taxon>
        <taxon>Enterobacterales</taxon>
        <taxon>Yersiniaceae</taxon>
        <taxon>Ewingella</taxon>
    </lineage>
</organism>
<keyword evidence="1" id="KW-0456">Lyase</keyword>
<dbReference type="PIRSF" id="PIRSF001439">
    <property type="entry name" value="CryM"/>
    <property type="match status" value="1"/>
</dbReference>
<evidence type="ECO:0000313" key="1">
    <source>
        <dbReference type="EMBL" id="KFC77818.1"/>
    </source>
</evidence>
<dbReference type="InterPro" id="IPR036291">
    <property type="entry name" value="NAD(P)-bd_dom_sf"/>
</dbReference>
<dbReference type="GeneID" id="78382502"/>
<dbReference type="SUPFAM" id="SSF51735">
    <property type="entry name" value="NAD(P)-binding Rossmann-fold domains"/>
    <property type="match status" value="1"/>
</dbReference>
<dbReference type="RefSeq" id="WP_034795560.1">
    <property type="nucleotide sequence ID" value="NZ_JMPJ01000073.1"/>
</dbReference>
<comment type="caution">
    <text evidence="1">The sequence shown here is derived from an EMBL/GenBank/DDBJ whole genome shotgun (WGS) entry which is preliminary data.</text>
</comment>
<dbReference type="OrthoDB" id="9809203at2"/>
<dbReference type="Gene3D" id="3.30.1780.10">
    <property type="entry name" value="ornithine cyclodeaminase, domain 1"/>
    <property type="match status" value="1"/>
</dbReference>
<sequence>MLPMLRYLTARDVLALGGDSPQRAVQDVTDVVHLMRSNAAQMPAETHVDLASPRAKAYALPASVGGRFNAAGVKWTAHRPQPQDGFPLALTMTLINQADSGMPVGLVESGGLTATRTAAVSALALRLAAPRPVRRVLLLGAGVQAQAHLHMLKALFPELDGLICWNRSAEKRDQLVQNSGPLPWPVALPDSLEQALSQPFDALITCTSAAEPFLGPEVMQQGRIILQVGYHEMSFEGIRQASKVVADLWGDFCQTSAKSLFQMYRAGEFSAEQLDADLAQLLIDHWRPSADDCVYFSSFGLNVFDIALAARLLHDAQQQEIGQLLPLFNGAPDAHSSR</sequence>
<evidence type="ECO:0000313" key="2">
    <source>
        <dbReference type="Proteomes" id="UP000028640"/>
    </source>
</evidence>
<dbReference type="GO" id="GO:0005737">
    <property type="term" value="C:cytoplasm"/>
    <property type="evidence" value="ECO:0007669"/>
    <property type="project" value="TreeGrafter"/>
</dbReference>
<dbReference type="Gene3D" id="3.40.50.720">
    <property type="entry name" value="NAD(P)-binding Rossmann-like Domain"/>
    <property type="match status" value="1"/>
</dbReference>
<gene>
    <name evidence="1" type="ORF">GEAM_4155</name>
</gene>
<accession>A0A085G273</accession>
<dbReference type="Proteomes" id="UP000028640">
    <property type="component" value="Unassembled WGS sequence"/>
</dbReference>
<reference evidence="1 2" key="1">
    <citation type="submission" date="2014-05" db="EMBL/GenBank/DDBJ databases">
        <title>ATOL: Assembling a taxonomically balanced genome-scale reconstruction of the evolutionary history of the Enterobacteriaceae.</title>
        <authorList>
            <person name="Plunkett G.III."/>
            <person name="Neeno-Eckwall E.C."/>
            <person name="Glasner J.D."/>
            <person name="Perna N.T."/>
        </authorList>
    </citation>
    <scope>NUCLEOTIDE SEQUENCE [LARGE SCALE GENOMIC DNA]</scope>
    <source>
        <strain evidence="1 2">ATCC 33852</strain>
    </source>
</reference>
<dbReference type="PANTHER" id="PTHR13812:SF19">
    <property type="entry name" value="KETIMINE REDUCTASE MU-CRYSTALLIN"/>
    <property type="match status" value="1"/>
</dbReference>
<dbReference type="STRING" id="910964.GEAM_4155"/>